<gene>
    <name evidence="5" type="primary">SPAC664.03</name>
    <name evidence="5" type="ORF">CTA1_6549</name>
</gene>
<evidence type="ECO:0000256" key="1">
    <source>
        <dbReference type="ARBA" id="ARBA00004123"/>
    </source>
</evidence>
<evidence type="ECO:0000256" key="3">
    <source>
        <dbReference type="ARBA" id="ARBA00023242"/>
    </source>
</evidence>
<name>A0A4U6X066_9PEZI</name>
<dbReference type="PANTHER" id="PTHR23188">
    <property type="entry name" value="RNA POLYMERASE II-ASSOCIATED FACTOR 1 HOMOLOG"/>
    <property type="match status" value="1"/>
</dbReference>
<protein>
    <submittedName>
        <fullName evidence="5">RNA polymerase II-associated protein 1-like protein</fullName>
    </submittedName>
</protein>
<comment type="subcellular location">
    <subcellularLocation>
        <location evidence="1">Nucleus</location>
    </subcellularLocation>
</comment>
<keyword evidence="3" id="KW-0539">Nucleus</keyword>
<dbReference type="GO" id="GO:0003682">
    <property type="term" value="F:chromatin binding"/>
    <property type="evidence" value="ECO:0007669"/>
    <property type="project" value="TreeGrafter"/>
</dbReference>
<reference evidence="5 6" key="1">
    <citation type="journal article" date="2019" name="PLoS ONE">
        <title>Comparative genome analysis indicates high evolutionary potential of pathogenicity genes in Colletotrichum tanaceti.</title>
        <authorList>
            <person name="Lelwala R.V."/>
            <person name="Korhonen P.K."/>
            <person name="Young N.D."/>
            <person name="Scott J.B."/>
            <person name="Ades P.A."/>
            <person name="Gasser R.B."/>
            <person name="Taylor P.W.J."/>
        </authorList>
    </citation>
    <scope>NUCLEOTIDE SEQUENCE [LARGE SCALE GENOMIC DNA]</scope>
    <source>
        <strain evidence="5">BRIP57314</strain>
    </source>
</reference>
<dbReference type="GO" id="GO:0006368">
    <property type="term" value="P:transcription elongation by RNA polymerase II"/>
    <property type="evidence" value="ECO:0007669"/>
    <property type="project" value="InterPro"/>
</dbReference>
<dbReference type="STRING" id="1306861.A0A4U6X066"/>
<dbReference type="InterPro" id="IPR007133">
    <property type="entry name" value="RNA_pol_II-assoc_Paf1"/>
</dbReference>
<dbReference type="PANTHER" id="PTHR23188:SF12">
    <property type="entry name" value="RNA POLYMERASE II-ASSOCIATED FACTOR 1 HOMOLOG"/>
    <property type="match status" value="1"/>
</dbReference>
<comment type="similarity">
    <text evidence="2">Belongs to the PAF1 family.</text>
</comment>
<evidence type="ECO:0000313" key="6">
    <source>
        <dbReference type="Proteomes" id="UP000310108"/>
    </source>
</evidence>
<keyword evidence="6" id="KW-1185">Reference proteome</keyword>
<feature type="compositionally biased region" description="Acidic residues" evidence="4">
    <location>
        <begin position="545"/>
        <end position="555"/>
    </location>
</feature>
<dbReference type="Proteomes" id="UP000310108">
    <property type="component" value="Unassembled WGS sequence"/>
</dbReference>
<evidence type="ECO:0000256" key="2">
    <source>
        <dbReference type="ARBA" id="ARBA00007560"/>
    </source>
</evidence>
<comment type="caution">
    <text evidence="5">The sequence shown here is derived from an EMBL/GenBank/DDBJ whole genome shotgun (WGS) entry which is preliminary data.</text>
</comment>
<evidence type="ECO:0000313" key="5">
    <source>
        <dbReference type="EMBL" id="TKW48758.1"/>
    </source>
</evidence>
<dbReference type="EMBL" id="PJEX01000741">
    <property type="protein sequence ID" value="TKW48758.1"/>
    <property type="molecule type" value="Genomic_DNA"/>
</dbReference>
<dbReference type="Pfam" id="PF03985">
    <property type="entry name" value="Paf1"/>
    <property type="match status" value="1"/>
</dbReference>
<accession>A0A4U6X066</accession>
<dbReference type="AlphaFoldDB" id="A0A4U6X066"/>
<feature type="region of interest" description="Disordered" evidence="4">
    <location>
        <begin position="491"/>
        <end position="555"/>
    </location>
</feature>
<organism evidence="5 6">
    <name type="scientific">Colletotrichum tanaceti</name>
    <dbReference type="NCBI Taxonomy" id="1306861"/>
    <lineage>
        <taxon>Eukaryota</taxon>
        <taxon>Fungi</taxon>
        <taxon>Dikarya</taxon>
        <taxon>Ascomycota</taxon>
        <taxon>Pezizomycotina</taxon>
        <taxon>Sordariomycetes</taxon>
        <taxon>Hypocreomycetidae</taxon>
        <taxon>Glomerellales</taxon>
        <taxon>Glomerellaceae</taxon>
        <taxon>Colletotrichum</taxon>
        <taxon>Colletotrichum destructivum species complex</taxon>
    </lineage>
</organism>
<dbReference type="GO" id="GO:0016593">
    <property type="term" value="C:Cdc73/Paf1 complex"/>
    <property type="evidence" value="ECO:0007669"/>
    <property type="project" value="InterPro"/>
</dbReference>
<proteinExistence type="inferred from homology"/>
<sequence length="555" mass="62352">MSDGFALKPFISYYVRIVIERTTLFYASPSTSIVGCVIKYLVKLWTAQGWWWWWWWWWSSWLRPIKLIRPAARALVRNCPEDTHTMSSSAPRGGERMIHQDFIARIRYSNALPPPPHPPKLLDIPNTGLASGQYTTPGFASRLAREQPLNIEVDAELGMPLDLVGMPGIFDGDESSIQASSHPPPVHPHDRALLRPLSTLGRAKSNADASVSFLRRTEYISSVAPRKAGVAAGAFINPKIKRAEKRRSPEPDKDSPAAIRRKIEKSFESAERFLSNPSRHRHPSKPNVHLTSSYPLLPDPDAFPDSGAYVTVKLLTNPVASANKYDRRLLSGLLRPLDRSPEENEAFQAALEAHERDPVRNPKPANLMDYSFFLPKTQATGDNFRAKFDPENPDHDDDSLYTYQSGSNPCFQFSRLRAYETTKETELDHNSKYSEEVILAFNDEPSPGGKQKAAYYYPVIQRTTIRPQRAKNIARTLTQTDDETQVVNEVEVSVTDPKGAPRENMKRYRERPLGYVEEVQDPFPPVEGGGEGVAPGTPSDRDADGDADGDEEDED</sequence>
<evidence type="ECO:0000256" key="4">
    <source>
        <dbReference type="SAM" id="MobiDB-lite"/>
    </source>
</evidence>
<dbReference type="GO" id="GO:0000993">
    <property type="term" value="F:RNA polymerase II complex binding"/>
    <property type="evidence" value="ECO:0007669"/>
    <property type="project" value="TreeGrafter"/>
</dbReference>
<feature type="compositionally biased region" description="Basic and acidic residues" evidence="4">
    <location>
        <begin position="499"/>
        <end position="512"/>
    </location>
</feature>